<dbReference type="InterPro" id="IPR013922">
    <property type="entry name" value="Cyclin_PHO80-like"/>
</dbReference>
<dbReference type="CDD" id="cd20557">
    <property type="entry name" value="CYCLIN_ScPCL1-like"/>
    <property type="match status" value="1"/>
</dbReference>
<name>A0A8H6SVU9_MYCCL</name>
<feature type="compositionally biased region" description="Polar residues" evidence="1">
    <location>
        <begin position="170"/>
        <end position="188"/>
    </location>
</feature>
<dbReference type="SUPFAM" id="SSF47954">
    <property type="entry name" value="Cyclin-like"/>
    <property type="match status" value="1"/>
</dbReference>
<dbReference type="GO" id="GO:0019901">
    <property type="term" value="F:protein kinase binding"/>
    <property type="evidence" value="ECO:0007669"/>
    <property type="project" value="InterPro"/>
</dbReference>
<sequence>MTKAVDHFLDEVYKTADRARHSRGGFFESSAYYSLFAKLGETVLSRAEVSTSTVLVALVYLSRVGSRLVIYPEEEDSSLERLLLGALVVADKYTNDADTALGNRHWAGAGPILTAGQIGEFERYFLRLLDWNLDVSEGDLLKHHQRVIKAASLPSPRKLSARRTSICTPRNRRSSVASTISNIPSLVPSSPAPSIGPHSPELPRTPDAQPLRRERKGRFRRFFYLPTKSRRMVEKSE</sequence>
<dbReference type="InterPro" id="IPR036915">
    <property type="entry name" value="Cyclin-like_sf"/>
</dbReference>
<dbReference type="OrthoDB" id="286814at2759"/>
<dbReference type="Pfam" id="PF00134">
    <property type="entry name" value="Cyclin_N"/>
    <property type="match status" value="1"/>
</dbReference>
<dbReference type="InterPro" id="IPR006671">
    <property type="entry name" value="Cyclin_N"/>
</dbReference>
<keyword evidence="4" id="KW-1185">Reference proteome</keyword>
<dbReference type="GO" id="GO:0000307">
    <property type="term" value="C:cyclin-dependent protein kinase holoenzyme complex"/>
    <property type="evidence" value="ECO:0007669"/>
    <property type="project" value="TreeGrafter"/>
</dbReference>
<dbReference type="PANTHER" id="PTHR15615">
    <property type="match status" value="1"/>
</dbReference>
<evidence type="ECO:0000313" key="4">
    <source>
        <dbReference type="Proteomes" id="UP000613580"/>
    </source>
</evidence>
<comment type="caution">
    <text evidence="3">The sequence shown here is derived from an EMBL/GenBank/DDBJ whole genome shotgun (WGS) entry which is preliminary data.</text>
</comment>
<evidence type="ECO:0000313" key="3">
    <source>
        <dbReference type="EMBL" id="KAF7305621.1"/>
    </source>
</evidence>
<feature type="domain" description="Cyclin N-terminal" evidence="2">
    <location>
        <begin position="43"/>
        <end position="133"/>
    </location>
</feature>
<dbReference type="Proteomes" id="UP000613580">
    <property type="component" value="Unassembled WGS sequence"/>
</dbReference>
<dbReference type="GO" id="GO:0016538">
    <property type="term" value="F:cyclin-dependent protein serine/threonine kinase regulator activity"/>
    <property type="evidence" value="ECO:0007669"/>
    <property type="project" value="TreeGrafter"/>
</dbReference>
<evidence type="ECO:0000256" key="1">
    <source>
        <dbReference type="SAM" id="MobiDB-lite"/>
    </source>
</evidence>
<dbReference type="AlphaFoldDB" id="A0A8H6SVU9"/>
<dbReference type="Gene3D" id="1.10.472.10">
    <property type="entry name" value="Cyclin-like"/>
    <property type="match status" value="1"/>
</dbReference>
<dbReference type="EMBL" id="JACAZE010000010">
    <property type="protein sequence ID" value="KAF7305621.1"/>
    <property type="molecule type" value="Genomic_DNA"/>
</dbReference>
<feature type="region of interest" description="Disordered" evidence="1">
    <location>
        <begin position="170"/>
        <end position="217"/>
    </location>
</feature>
<protein>
    <submittedName>
        <fullName evidence="3">Cyclin N-terminal domain-containing protein</fullName>
    </submittedName>
</protein>
<organism evidence="3 4">
    <name type="scientific">Mycena chlorophos</name>
    <name type="common">Agaric fungus</name>
    <name type="synonym">Agaricus chlorophos</name>
    <dbReference type="NCBI Taxonomy" id="658473"/>
    <lineage>
        <taxon>Eukaryota</taxon>
        <taxon>Fungi</taxon>
        <taxon>Dikarya</taxon>
        <taxon>Basidiomycota</taxon>
        <taxon>Agaricomycotina</taxon>
        <taxon>Agaricomycetes</taxon>
        <taxon>Agaricomycetidae</taxon>
        <taxon>Agaricales</taxon>
        <taxon>Marasmiineae</taxon>
        <taxon>Mycenaceae</taxon>
        <taxon>Mycena</taxon>
    </lineage>
</organism>
<accession>A0A8H6SVU9</accession>
<dbReference type="PANTHER" id="PTHR15615:SF10">
    <property type="entry name" value="PHO85 CYCLIN-2-RELATED"/>
    <property type="match status" value="1"/>
</dbReference>
<dbReference type="GO" id="GO:0005634">
    <property type="term" value="C:nucleus"/>
    <property type="evidence" value="ECO:0007669"/>
    <property type="project" value="TreeGrafter"/>
</dbReference>
<reference evidence="3" key="1">
    <citation type="submission" date="2020-05" db="EMBL/GenBank/DDBJ databases">
        <title>Mycena genomes resolve the evolution of fungal bioluminescence.</title>
        <authorList>
            <person name="Tsai I.J."/>
        </authorList>
    </citation>
    <scope>NUCLEOTIDE SEQUENCE</scope>
    <source>
        <strain evidence="3">110903Hualien_Pintung</strain>
    </source>
</reference>
<proteinExistence type="predicted"/>
<gene>
    <name evidence="3" type="ORF">HMN09_00815600</name>
</gene>
<evidence type="ECO:0000259" key="2">
    <source>
        <dbReference type="Pfam" id="PF00134"/>
    </source>
</evidence>